<accession>A0A5B9W0P3</accession>
<protein>
    <submittedName>
        <fullName evidence="2">Uncharacterized protein</fullName>
    </submittedName>
</protein>
<keyword evidence="3" id="KW-1185">Reference proteome</keyword>
<feature type="region of interest" description="Disordered" evidence="1">
    <location>
        <begin position="238"/>
        <end position="297"/>
    </location>
</feature>
<dbReference type="AlphaFoldDB" id="A0A5B9W0P3"/>
<name>A0A5B9W0P3_9BACT</name>
<gene>
    <name evidence="2" type="ORF">OJF2_26470</name>
</gene>
<evidence type="ECO:0000313" key="3">
    <source>
        <dbReference type="Proteomes" id="UP000324233"/>
    </source>
</evidence>
<sequence length="566" mass="62354">MTRTSHAHSPRVPTLGMFLVAGLCLAPTVRGAEDRPPLPVEVYEWSVWVGSPAQNSLNQPRVYRNAMPGPVGTVRPKVEGPELNRQFPVAPVSVVQAFGEPTQDVDFDLRVKKGSVLAHWPQATERSDGLRWFKANLLAAAPAGTAPGFIPEDHWFQKLRRSDKALTIKHETRVERFLSYDAEVAIPIPVKIRGGPDEYTLQNLTNAKLLDVAVIAPVDGGRYRFGWLDELPSGVPRSVADEEAAKEKEKKESEKNRDKPEAKAKAAEAALEKAEAELKPGDKKAEPKPIPAEADADTRARVDQALNRPVTVNADKVPRRDVLALVAGQARVRYEVDDPTLAKDKIDLGQPMTLKNGRIAARDALAEVLGTIGLSYRVTEDASLFITTAARLAAETNKKAVIEGPPIKLTLSQPLSPSDPSFRQVTRDTYARRLAAQGMRAEVVQAYLDQYAPTIFEPKGLIVLAHLSREALDEIVLLDVFPTPKKFVRTAAVIAHGVDPRLQDRARLLVKQLGDLGPRAREEAETQLFDLGPVAIPVLEDALREKDIEIVFRAERILLRLNRQVP</sequence>
<dbReference type="EMBL" id="CP042997">
    <property type="protein sequence ID" value="QEH34113.1"/>
    <property type="molecule type" value="Genomic_DNA"/>
</dbReference>
<dbReference type="KEGG" id="agv:OJF2_26470"/>
<evidence type="ECO:0000313" key="2">
    <source>
        <dbReference type="EMBL" id="QEH34113.1"/>
    </source>
</evidence>
<feature type="compositionally biased region" description="Basic and acidic residues" evidence="1">
    <location>
        <begin position="239"/>
        <end position="287"/>
    </location>
</feature>
<proteinExistence type="predicted"/>
<dbReference type="RefSeq" id="WP_148594082.1">
    <property type="nucleotide sequence ID" value="NZ_CP042997.1"/>
</dbReference>
<dbReference type="Proteomes" id="UP000324233">
    <property type="component" value="Chromosome"/>
</dbReference>
<reference evidence="2 3" key="1">
    <citation type="submission" date="2019-08" db="EMBL/GenBank/DDBJ databases">
        <title>Deep-cultivation of Planctomycetes and their phenomic and genomic characterization uncovers novel biology.</title>
        <authorList>
            <person name="Wiegand S."/>
            <person name="Jogler M."/>
            <person name="Boedeker C."/>
            <person name="Pinto D."/>
            <person name="Vollmers J."/>
            <person name="Rivas-Marin E."/>
            <person name="Kohn T."/>
            <person name="Peeters S.H."/>
            <person name="Heuer A."/>
            <person name="Rast P."/>
            <person name="Oberbeckmann S."/>
            <person name="Bunk B."/>
            <person name="Jeske O."/>
            <person name="Meyerdierks A."/>
            <person name="Storesund J.E."/>
            <person name="Kallscheuer N."/>
            <person name="Luecker S."/>
            <person name="Lage O.M."/>
            <person name="Pohl T."/>
            <person name="Merkel B.J."/>
            <person name="Hornburger P."/>
            <person name="Mueller R.-W."/>
            <person name="Bruemmer F."/>
            <person name="Labrenz M."/>
            <person name="Spormann A.M."/>
            <person name="Op den Camp H."/>
            <person name="Overmann J."/>
            <person name="Amann R."/>
            <person name="Jetten M.S.M."/>
            <person name="Mascher T."/>
            <person name="Medema M.H."/>
            <person name="Devos D.P."/>
            <person name="Kaster A.-K."/>
            <person name="Ovreas L."/>
            <person name="Rohde M."/>
            <person name="Galperin M.Y."/>
            <person name="Jogler C."/>
        </authorList>
    </citation>
    <scope>NUCLEOTIDE SEQUENCE [LARGE SCALE GENOMIC DNA]</scope>
    <source>
        <strain evidence="2 3">OJF2</strain>
    </source>
</reference>
<evidence type="ECO:0000256" key="1">
    <source>
        <dbReference type="SAM" id="MobiDB-lite"/>
    </source>
</evidence>
<organism evidence="2 3">
    <name type="scientific">Aquisphaera giovannonii</name>
    <dbReference type="NCBI Taxonomy" id="406548"/>
    <lineage>
        <taxon>Bacteria</taxon>
        <taxon>Pseudomonadati</taxon>
        <taxon>Planctomycetota</taxon>
        <taxon>Planctomycetia</taxon>
        <taxon>Isosphaerales</taxon>
        <taxon>Isosphaeraceae</taxon>
        <taxon>Aquisphaera</taxon>
    </lineage>
</organism>
<dbReference type="OrthoDB" id="242294at2"/>